<feature type="transmembrane region" description="Helical" evidence="7">
    <location>
        <begin position="81"/>
        <end position="99"/>
    </location>
</feature>
<evidence type="ECO:0000256" key="6">
    <source>
        <dbReference type="ARBA" id="ARBA00023136"/>
    </source>
</evidence>
<dbReference type="CDD" id="cd06261">
    <property type="entry name" value="TM_PBP2"/>
    <property type="match status" value="1"/>
</dbReference>
<keyword evidence="2 7" id="KW-0813">Transport</keyword>
<accession>A0A927BQG0</accession>
<dbReference type="EMBL" id="JACXIZ010000007">
    <property type="protein sequence ID" value="MBD2844056.1"/>
    <property type="molecule type" value="Genomic_DNA"/>
</dbReference>
<proteinExistence type="inferred from homology"/>
<feature type="transmembrane region" description="Helical" evidence="7">
    <location>
        <begin position="111"/>
        <end position="130"/>
    </location>
</feature>
<evidence type="ECO:0000256" key="5">
    <source>
        <dbReference type="ARBA" id="ARBA00022989"/>
    </source>
</evidence>
<dbReference type="RefSeq" id="WP_190914368.1">
    <property type="nucleotide sequence ID" value="NZ_JACXIZ010000007.1"/>
</dbReference>
<comment type="caution">
    <text evidence="9">The sequence shown here is derived from an EMBL/GenBank/DDBJ whole genome shotgun (WGS) entry which is preliminary data.</text>
</comment>
<dbReference type="InterPro" id="IPR000515">
    <property type="entry name" value="MetI-like"/>
</dbReference>
<feature type="transmembrane region" description="Helical" evidence="7">
    <location>
        <begin position="142"/>
        <end position="163"/>
    </location>
</feature>
<dbReference type="GO" id="GO:0055085">
    <property type="term" value="P:transmembrane transport"/>
    <property type="evidence" value="ECO:0007669"/>
    <property type="project" value="InterPro"/>
</dbReference>
<dbReference type="GO" id="GO:0005886">
    <property type="term" value="C:plasma membrane"/>
    <property type="evidence" value="ECO:0007669"/>
    <property type="project" value="UniProtKB-SubCell"/>
</dbReference>
<feature type="domain" description="ABC transmembrane type-1" evidence="8">
    <location>
        <begin position="70"/>
        <end position="275"/>
    </location>
</feature>
<dbReference type="InterPro" id="IPR035906">
    <property type="entry name" value="MetI-like_sf"/>
</dbReference>
<evidence type="ECO:0000313" key="10">
    <source>
        <dbReference type="Proteomes" id="UP000621560"/>
    </source>
</evidence>
<keyword evidence="6 7" id="KW-0472">Membrane</keyword>
<feature type="transmembrane region" description="Helical" evidence="7">
    <location>
        <begin position="261"/>
        <end position="278"/>
    </location>
</feature>
<dbReference type="SUPFAM" id="SSF161098">
    <property type="entry name" value="MetI-like"/>
    <property type="match status" value="1"/>
</dbReference>
<dbReference type="PANTHER" id="PTHR43744">
    <property type="entry name" value="ABC TRANSPORTER PERMEASE PROTEIN MG189-RELATED-RELATED"/>
    <property type="match status" value="1"/>
</dbReference>
<evidence type="ECO:0000259" key="8">
    <source>
        <dbReference type="PROSITE" id="PS50928"/>
    </source>
</evidence>
<evidence type="ECO:0000256" key="3">
    <source>
        <dbReference type="ARBA" id="ARBA00022475"/>
    </source>
</evidence>
<keyword evidence="10" id="KW-1185">Reference proteome</keyword>
<dbReference type="AlphaFoldDB" id="A0A927BQG0"/>
<name>A0A927BQG0_9BACL</name>
<sequence length="293" mass="32984">MNDISWSRRSFLIANYLFLGGLAVLCIMPMVHVLAISFSSSTAAEGNMVKLLPVDFTLNAYRFALTKPEFLNSFTITAQRMLLGVSMNLLMTILIAYPLAKESHAFKWRNFYVWAFVLTMLFGGGLIPTYMIVNMTGLIDSIWALVLPGAVPVFNVVLLLNFFRTLPKELEEAAYIDGASHLRTLWHVYLPLSKPALATITLFISVGHWNEWFHGILYMNSPAHYPLSSYLQNMVVMPNSDLLSSTDYEAIAKINQRTLKAAQIFLAALPILLLYPFLQKYFVKGIVLGSVKE</sequence>
<protein>
    <submittedName>
        <fullName evidence="9">Carbohydrate ABC transporter permease</fullName>
    </submittedName>
</protein>
<evidence type="ECO:0000256" key="7">
    <source>
        <dbReference type="RuleBase" id="RU363032"/>
    </source>
</evidence>
<dbReference type="Gene3D" id="1.10.3720.10">
    <property type="entry name" value="MetI-like"/>
    <property type="match status" value="1"/>
</dbReference>
<organism evidence="9 10">
    <name type="scientific">Paenibacillus sabuli</name>
    <dbReference type="NCBI Taxonomy" id="2772509"/>
    <lineage>
        <taxon>Bacteria</taxon>
        <taxon>Bacillati</taxon>
        <taxon>Bacillota</taxon>
        <taxon>Bacilli</taxon>
        <taxon>Bacillales</taxon>
        <taxon>Paenibacillaceae</taxon>
        <taxon>Paenibacillus</taxon>
    </lineage>
</organism>
<dbReference type="PANTHER" id="PTHR43744:SF9">
    <property type="entry name" value="POLYGALACTURONAN_RHAMNOGALACTURONAN TRANSPORT SYSTEM PERMEASE PROTEIN YTCP"/>
    <property type="match status" value="1"/>
</dbReference>
<dbReference type="Proteomes" id="UP000621560">
    <property type="component" value="Unassembled WGS sequence"/>
</dbReference>
<comment type="similarity">
    <text evidence="7">Belongs to the binding-protein-dependent transport system permease family.</text>
</comment>
<feature type="transmembrane region" description="Helical" evidence="7">
    <location>
        <begin position="12"/>
        <end position="38"/>
    </location>
</feature>
<evidence type="ECO:0000313" key="9">
    <source>
        <dbReference type="EMBL" id="MBD2844056.1"/>
    </source>
</evidence>
<comment type="subcellular location">
    <subcellularLocation>
        <location evidence="1 7">Cell membrane</location>
        <topology evidence="1 7">Multi-pass membrane protein</topology>
    </subcellularLocation>
</comment>
<evidence type="ECO:0000256" key="1">
    <source>
        <dbReference type="ARBA" id="ARBA00004651"/>
    </source>
</evidence>
<keyword evidence="3" id="KW-1003">Cell membrane</keyword>
<dbReference type="Pfam" id="PF00528">
    <property type="entry name" value="BPD_transp_1"/>
    <property type="match status" value="1"/>
</dbReference>
<gene>
    <name evidence="9" type="ORF">IDH44_02540</name>
</gene>
<dbReference type="PROSITE" id="PS50928">
    <property type="entry name" value="ABC_TM1"/>
    <property type="match status" value="1"/>
</dbReference>
<keyword evidence="4 7" id="KW-0812">Transmembrane</keyword>
<reference evidence="9" key="1">
    <citation type="submission" date="2020-09" db="EMBL/GenBank/DDBJ databases">
        <title>A novel bacterium of genus Paenibacillus, isolated from South China Sea.</title>
        <authorList>
            <person name="Huang H."/>
            <person name="Mo K."/>
            <person name="Hu Y."/>
        </authorList>
    </citation>
    <scope>NUCLEOTIDE SEQUENCE</scope>
    <source>
        <strain evidence="9">IB182496</strain>
    </source>
</reference>
<keyword evidence="5 7" id="KW-1133">Transmembrane helix</keyword>
<evidence type="ECO:0000256" key="2">
    <source>
        <dbReference type="ARBA" id="ARBA00022448"/>
    </source>
</evidence>
<evidence type="ECO:0000256" key="4">
    <source>
        <dbReference type="ARBA" id="ARBA00022692"/>
    </source>
</evidence>